<gene>
    <name evidence="9" type="ORF">G5B40_16115</name>
</gene>
<dbReference type="PANTHER" id="PTHR30269:SF37">
    <property type="entry name" value="MEMBRANE TRANSPORTER PROTEIN"/>
    <property type="match status" value="1"/>
</dbReference>
<dbReference type="KEGG" id="hdh:G5B40_16115"/>
<evidence type="ECO:0000256" key="4">
    <source>
        <dbReference type="ARBA" id="ARBA00022475"/>
    </source>
</evidence>
<keyword evidence="10" id="KW-1185">Reference proteome</keyword>
<feature type="transmembrane region" description="Helical" evidence="8">
    <location>
        <begin position="201"/>
        <end position="221"/>
    </location>
</feature>
<keyword evidence="5 8" id="KW-0812">Transmembrane</keyword>
<evidence type="ECO:0000313" key="10">
    <source>
        <dbReference type="Proteomes" id="UP000503336"/>
    </source>
</evidence>
<evidence type="ECO:0000256" key="8">
    <source>
        <dbReference type="RuleBase" id="RU363041"/>
    </source>
</evidence>
<feature type="transmembrane region" description="Helical" evidence="8">
    <location>
        <begin position="38"/>
        <end position="58"/>
    </location>
</feature>
<dbReference type="InterPro" id="IPR052017">
    <property type="entry name" value="TSUP"/>
</dbReference>
<name>A0A7L5C1Y4_9RHOB</name>
<protein>
    <recommendedName>
        <fullName evidence="8">Probable membrane transporter protein</fullName>
    </recommendedName>
</protein>
<sequence>MPEADLSLWAAAVAAVLLSGISKGGFGGGLGFVATPLLALAVPPATAAAIMLPILIMIDQVGVATYWRKWSWGAVWPALIAAAFGIGLGVLAFGAVSPNLLRLGLGAIAIIFLVFQLAQKLGWTPEVAGPRGPRATLWGAVAGFTSTISHAGGPPITIYLLAERLEKTAYQASSVLIFWAVNLMKLGPYAALGVLDLSSLSMSLTLAPAAVAGVVLGVWAHKRVPERIYFRGVAVLLGLTGMRLLWDGALGILG</sequence>
<proteinExistence type="inferred from homology"/>
<dbReference type="PANTHER" id="PTHR30269">
    <property type="entry name" value="TRANSMEMBRANE PROTEIN YFCA"/>
    <property type="match status" value="1"/>
</dbReference>
<evidence type="ECO:0000256" key="6">
    <source>
        <dbReference type="ARBA" id="ARBA00022989"/>
    </source>
</evidence>
<accession>A0A7L5C1Y4</accession>
<feature type="transmembrane region" description="Helical" evidence="8">
    <location>
        <begin position="70"/>
        <end position="93"/>
    </location>
</feature>
<feature type="transmembrane region" description="Helical" evidence="8">
    <location>
        <begin position="138"/>
        <end position="162"/>
    </location>
</feature>
<evidence type="ECO:0000256" key="2">
    <source>
        <dbReference type="ARBA" id="ARBA00009142"/>
    </source>
</evidence>
<evidence type="ECO:0000256" key="7">
    <source>
        <dbReference type="ARBA" id="ARBA00023136"/>
    </source>
</evidence>
<dbReference type="Pfam" id="PF01925">
    <property type="entry name" value="TauE"/>
    <property type="match status" value="1"/>
</dbReference>
<reference evidence="9 10" key="1">
    <citation type="submission" date="2020-02" db="EMBL/GenBank/DDBJ databases">
        <title>complete genome sequence of Rhodobacteraceae bacterium.</title>
        <authorList>
            <person name="Park J."/>
            <person name="Kim Y.-S."/>
            <person name="Kim K.-H."/>
        </authorList>
    </citation>
    <scope>NUCLEOTIDE SEQUENCE [LARGE SCALE GENOMIC DNA]</scope>
    <source>
        <strain evidence="9 10">RR4-56</strain>
    </source>
</reference>
<keyword evidence="3" id="KW-0813">Transport</keyword>
<keyword evidence="7 8" id="KW-0472">Membrane</keyword>
<evidence type="ECO:0000256" key="3">
    <source>
        <dbReference type="ARBA" id="ARBA00022448"/>
    </source>
</evidence>
<feature type="transmembrane region" description="Helical" evidence="8">
    <location>
        <begin position="6"/>
        <end position="26"/>
    </location>
</feature>
<feature type="transmembrane region" description="Helical" evidence="8">
    <location>
        <begin position="174"/>
        <end position="195"/>
    </location>
</feature>
<evidence type="ECO:0000256" key="1">
    <source>
        <dbReference type="ARBA" id="ARBA00004651"/>
    </source>
</evidence>
<comment type="similarity">
    <text evidence="2 8">Belongs to the 4-toluene sulfonate uptake permease (TSUP) (TC 2.A.102) family.</text>
</comment>
<evidence type="ECO:0000256" key="5">
    <source>
        <dbReference type="ARBA" id="ARBA00022692"/>
    </source>
</evidence>
<dbReference type="InterPro" id="IPR002781">
    <property type="entry name" value="TM_pro_TauE-like"/>
</dbReference>
<organism evidence="9 10">
    <name type="scientific">Pikeienuella piscinae</name>
    <dbReference type="NCBI Taxonomy" id="2748098"/>
    <lineage>
        <taxon>Bacteria</taxon>
        <taxon>Pseudomonadati</taxon>
        <taxon>Pseudomonadota</taxon>
        <taxon>Alphaproteobacteria</taxon>
        <taxon>Rhodobacterales</taxon>
        <taxon>Paracoccaceae</taxon>
        <taxon>Pikeienuella</taxon>
    </lineage>
</organism>
<feature type="transmembrane region" description="Helical" evidence="8">
    <location>
        <begin position="228"/>
        <end position="246"/>
    </location>
</feature>
<dbReference type="GO" id="GO:0005886">
    <property type="term" value="C:plasma membrane"/>
    <property type="evidence" value="ECO:0007669"/>
    <property type="project" value="UniProtKB-SubCell"/>
</dbReference>
<dbReference type="AlphaFoldDB" id="A0A7L5C1Y4"/>
<evidence type="ECO:0000313" key="9">
    <source>
        <dbReference type="EMBL" id="QIE56827.1"/>
    </source>
</evidence>
<dbReference type="Proteomes" id="UP000503336">
    <property type="component" value="Chromosome"/>
</dbReference>
<dbReference type="RefSeq" id="WP_165100626.1">
    <property type="nucleotide sequence ID" value="NZ_CP049056.1"/>
</dbReference>
<feature type="transmembrane region" description="Helical" evidence="8">
    <location>
        <begin position="100"/>
        <end position="118"/>
    </location>
</feature>
<keyword evidence="4 8" id="KW-1003">Cell membrane</keyword>
<dbReference type="EMBL" id="CP049056">
    <property type="protein sequence ID" value="QIE56827.1"/>
    <property type="molecule type" value="Genomic_DNA"/>
</dbReference>
<keyword evidence="6 8" id="KW-1133">Transmembrane helix</keyword>
<comment type="subcellular location">
    <subcellularLocation>
        <location evidence="1 8">Cell membrane</location>
        <topology evidence="1 8">Multi-pass membrane protein</topology>
    </subcellularLocation>
</comment>